<dbReference type="STRING" id="1008305.A4H02_06985"/>
<evidence type="ECO:0000313" key="2">
    <source>
        <dbReference type="Proteomes" id="UP000094570"/>
    </source>
</evidence>
<name>A0A1E3G1L8_9BACT</name>
<dbReference type="InterPro" id="IPR028979">
    <property type="entry name" value="Ser_kin/Pase_Hpr-like_N_sf"/>
</dbReference>
<gene>
    <name evidence="1" type="ORF">A4H02_06985</name>
</gene>
<evidence type="ECO:0008006" key="3">
    <source>
        <dbReference type="Google" id="ProtNLM"/>
    </source>
</evidence>
<evidence type="ECO:0000313" key="1">
    <source>
        <dbReference type="EMBL" id="ODN30164.1"/>
    </source>
</evidence>
<protein>
    <recommendedName>
        <fullName evidence="3">DRTGG domain-containing protein</fullName>
    </recommendedName>
</protein>
<sequence length="119" mass="12496">MKLAEVLKLVEGEIVVGANRDDVGDIEIEKVAASDLMSDVLALSEPGSLLVTGLATPQCVRTAGVVGIPVVLIVRNRDIMPETKTAAELSGVVLCVTKKGMYEVCGLLYKAGLKPVFQG</sequence>
<proteinExistence type="predicted"/>
<comment type="caution">
    <text evidence="1">The sequence shown here is derived from an EMBL/GenBank/DDBJ whole genome shotgun (WGS) entry which is preliminary data.</text>
</comment>
<dbReference type="RefSeq" id="WP_069293449.1">
    <property type="nucleotide sequence ID" value="NZ_CP140110.1"/>
</dbReference>
<organism evidence="1 2">
    <name type="scientific">Fervidobacterium thailandense</name>
    <dbReference type="NCBI Taxonomy" id="1008305"/>
    <lineage>
        <taxon>Bacteria</taxon>
        <taxon>Thermotogati</taxon>
        <taxon>Thermotogota</taxon>
        <taxon>Thermotogae</taxon>
        <taxon>Thermotogales</taxon>
        <taxon>Fervidobacteriaceae</taxon>
        <taxon>Fervidobacterium</taxon>
    </lineage>
</organism>
<reference evidence="2" key="1">
    <citation type="submission" date="2016-04" db="EMBL/GenBank/DDBJ databases">
        <title>The genome sequence project of a novel Fervidobacterium isolate from a hot spring in Thailand.</title>
        <authorList>
            <person name="Gonzalez J.M."/>
            <person name="Cuecas A."/>
            <person name="Kanoksilapatham W."/>
        </authorList>
    </citation>
    <scope>NUCLEOTIDE SEQUENCE [LARGE SCALE GENOMIC DNA]</scope>
    <source>
        <strain evidence="2">FC2004</strain>
    </source>
</reference>
<dbReference type="OrthoDB" id="9800390at2"/>
<keyword evidence="2" id="KW-1185">Reference proteome</keyword>
<dbReference type="EMBL" id="LWAF01000010">
    <property type="protein sequence ID" value="ODN30164.1"/>
    <property type="molecule type" value="Genomic_DNA"/>
</dbReference>
<dbReference type="AlphaFoldDB" id="A0A1E3G1L8"/>
<dbReference type="SUPFAM" id="SSF75138">
    <property type="entry name" value="HprK N-terminal domain-like"/>
    <property type="match status" value="1"/>
</dbReference>
<dbReference type="Proteomes" id="UP000094570">
    <property type="component" value="Unassembled WGS sequence"/>
</dbReference>
<accession>A0A1E3G1L8</accession>